<protein>
    <submittedName>
        <fullName evidence="2">Uncharacterized protein</fullName>
    </submittedName>
</protein>
<feature type="transmembrane region" description="Helical" evidence="1">
    <location>
        <begin position="27"/>
        <end position="44"/>
    </location>
</feature>
<name>A0A7U2F482_PHANO</name>
<dbReference type="Proteomes" id="UP000663193">
    <property type="component" value="Chromosome 8"/>
</dbReference>
<dbReference type="EMBL" id="CP069030">
    <property type="protein sequence ID" value="QRC98393.1"/>
    <property type="molecule type" value="Genomic_DNA"/>
</dbReference>
<keyword evidence="1" id="KW-0812">Transmembrane</keyword>
<organism evidence="2 3">
    <name type="scientific">Phaeosphaeria nodorum (strain SN15 / ATCC MYA-4574 / FGSC 10173)</name>
    <name type="common">Glume blotch fungus</name>
    <name type="synonym">Parastagonospora nodorum</name>
    <dbReference type="NCBI Taxonomy" id="321614"/>
    <lineage>
        <taxon>Eukaryota</taxon>
        <taxon>Fungi</taxon>
        <taxon>Dikarya</taxon>
        <taxon>Ascomycota</taxon>
        <taxon>Pezizomycotina</taxon>
        <taxon>Dothideomycetes</taxon>
        <taxon>Pleosporomycetidae</taxon>
        <taxon>Pleosporales</taxon>
        <taxon>Pleosporineae</taxon>
        <taxon>Phaeosphaeriaceae</taxon>
        <taxon>Parastagonospora</taxon>
    </lineage>
</organism>
<keyword evidence="1" id="KW-1133">Transmembrane helix</keyword>
<reference evidence="3" key="1">
    <citation type="journal article" date="2021" name="BMC Genomics">
        <title>Chromosome-level genome assembly and manually-curated proteome of model necrotroph Parastagonospora nodorum Sn15 reveals a genome-wide trove of candidate effector homologs, and redundancy of virulence-related functions within an accessory chromosome.</title>
        <authorList>
            <person name="Bertazzoni S."/>
            <person name="Jones D.A.B."/>
            <person name="Phan H.T."/>
            <person name="Tan K.-C."/>
            <person name="Hane J.K."/>
        </authorList>
    </citation>
    <scope>NUCLEOTIDE SEQUENCE [LARGE SCALE GENOMIC DNA]</scope>
    <source>
        <strain evidence="3">SN15 / ATCC MYA-4574 / FGSC 10173)</strain>
    </source>
</reference>
<evidence type="ECO:0000313" key="3">
    <source>
        <dbReference type="Proteomes" id="UP000663193"/>
    </source>
</evidence>
<evidence type="ECO:0000313" key="2">
    <source>
        <dbReference type="EMBL" id="QRC98393.1"/>
    </source>
</evidence>
<dbReference type="AlphaFoldDB" id="A0A7U2F482"/>
<sequence length="101" mass="11037">MSRPADDDAEGESTLNLRPSSFLPHQATLQFQSVIVCFLVFLLVPGRSSSASTSFEPGACPWNTCVEPSLHPFGRVQSQTLVKQASSSKIYMNITFTLTRA</sequence>
<dbReference type="VEuPathDB" id="FungiDB:JI435_435660"/>
<keyword evidence="3" id="KW-1185">Reference proteome</keyword>
<evidence type="ECO:0000256" key="1">
    <source>
        <dbReference type="SAM" id="Phobius"/>
    </source>
</evidence>
<accession>A0A7U2F482</accession>
<keyword evidence="1" id="KW-0472">Membrane</keyword>
<gene>
    <name evidence="2" type="ORF">JI435_435660</name>
</gene>
<proteinExistence type="predicted"/>